<feature type="region of interest" description="Disordered" evidence="1">
    <location>
        <begin position="233"/>
        <end position="252"/>
    </location>
</feature>
<dbReference type="AlphaFoldDB" id="A0A318LMV8"/>
<dbReference type="PROSITE" id="PS51737">
    <property type="entry name" value="RECOMBINASE_DNA_BIND"/>
    <property type="match status" value="1"/>
</dbReference>
<dbReference type="InterPro" id="IPR050639">
    <property type="entry name" value="SSR_resolvase"/>
</dbReference>
<accession>A0A318LMV8</accession>
<dbReference type="PANTHER" id="PTHR30461:SF23">
    <property type="entry name" value="DNA RECOMBINASE-RELATED"/>
    <property type="match status" value="1"/>
</dbReference>
<dbReference type="InterPro" id="IPR011109">
    <property type="entry name" value="DNA_bind_recombinase_dom"/>
</dbReference>
<feature type="domain" description="Recombinase" evidence="2">
    <location>
        <begin position="99"/>
        <end position="238"/>
    </location>
</feature>
<dbReference type="EMBL" id="MASU01000022">
    <property type="protein sequence ID" value="PXY18311.1"/>
    <property type="molecule type" value="Genomic_DNA"/>
</dbReference>
<keyword evidence="4" id="KW-1185">Reference proteome</keyword>
<comment type="caution">
    <text evidence="3">The sequence shown here is derived from an EMBL/GenBank/DDBJ whole genome shotgun (WGS) entry which is preliminary data.</text>
</comment>
<gene>
    <name evidence="3" type="ORF">BA062_36135</name>
</gene>
<dbReference type="GO" id="GO:0003677">
    <property type="term" value="F:DNA binding"/>
    <property type="evidence" value="ECO:0007669"/>
    <property type="project" value="InterPro"/>
</dbReference>
<reference evidence="3 4" key="1">
    <citation type="submission" date="2016-07" db="EMBL/GenBank/DDBJ databases">
        <title>Draft genome sequence of Prauserella sp. YIM 121212, isolated from alkaline soil.</title>
        <authorList>
            <person name="Ruckert C."/>
            <person name="Albersmeier A."/>
            <person name="Jiang C.-L."/>
            <person name="Jiang Y."/>
            <person name="Kalinowski J."/>
            <person name="Schneider O."/>
            <person name="Winkler A."/>
            <person name="Zotchev S.B."/>
        </authorList>
    </citation>
    <scope>NUCLEOTIDE SEQUENCE [LARGE SCALE GENOMIC DNA]</scope>
    <source>
        <strain evidence="3 4">YIM 121212</strain>
    </source>
</reference>
<dbReference type="Pfam" id="PF07508">
    <property type="entry name" value="Recombinase"/>
    <property type="match status" value="1"/>
</dbReference>
<protein>
    <submittedName>
        <fullName evidence="3">Recombinase</fullName>
    </submittedName>
</protein>
<name>A0A318LMV8_9PSEU</name>
<evidence type="ECO:0000256" key="1">
    <source>
        <dbReference type="SAM" id="MobiDB-lite"/>
    </source>
</evidence>
<dbReference type="Gene3D" id="3.90.1750.20">
    <property type="entry name" value="Putative Large Serine Recombinase, Chain B, Domain 2"/>
    <property type="match status" value="1"/>
</dbReference>
<evidence type="ECO:0000313" key="3">
    <source>
        <dbReference type="EMBL" id="PXY18311.1"/>
    </source>
</evidence>
<proteinExistence type="predicted"/>
<dbReference type="GO" id="GO:0000150">
    <property type="term" value="F:DNA strand exchange activity"/>
    <property type="evidence" value="ECO:0007669"/>
    <property type="project" value="InterPro"/>
</dbReference>
<evidence type="ECO:0000259" key="2">
    <source>
        <dbReference type="PROSITE" id="PS51737"/>
    </source>
</evidence>
<dbReference type="OrthoDB" id="3615233at2"/>
<dbReference type="InterPro" id="IPR038109">
    <property type="entry name" value="DNA_bind_recomb_sf"/>
</dbReference>
<organism evidence="3 4">
    <name type="scientific">Prauserella flavalba</name>
    <dbReference type="NCBI Taxonomy" id="1477506"/>
    <lineage>
        <taxon>Bacteria</taxon>
        <taxon>Bacillati</taxon>
        <taxon>Actinomycetota</taxon>
        <taxon>Actinomycetes</taxon>
        <taxon>Pseudonocardiales</taxon>
        <taxon>Pseudonocardiaceae</taxon>
        <taxon>Prauserella</taxon>
    </lineage>
</organism>
<sequence>MAALTNRRCTVTTERDDSGGEIPRWAATAGHWSWRARLRCTAKRRLRRGRCHDRAVHADRVSAFVREVVLRDYHAATTAKARRAAEQLVLAGFNTGVVPYGYRPQRVRVTPAGRRPRWRTRLVIEPVEASTVRMIFLWRGQDRLPIAEILRRLTAARYPAPLDPETGQPGVWTAGVVRSVLRNPKYLGRQVWGRRHHGRRAPRACWVWSQAWAHPPVVTAEEFLAANRHTRLATAPPESGDPFDLPSDRWAA</sequence>
<dbReference type="Proteomes" id="UP000247892">
    <property type="component" value="Unassembled WGS sequence"/>
</dbReference>
<dbReference type="PANTHER" id="PTHR30461">
    <property type="entry name" value="DNA-INVERTASE FROM LAMBDOID PROPHAGE"/>
    <property type="match status" value="1"/>
</dbReference>
<evidence type="ECO:0000313" key="4">
    <source>
        <dbReference type="Proteomes" id="UP000247892"/>
    </source>
</evidence>